<comment type="caution">
    <text evidence="1">The sequence shown here is derived from an EMBL/GenBank/DDBJ whole genome shotgun (WGS) entry which is preliminary data.</text>
</comment>
<dbReference type="AlphaFoldDB" id="A0A318UEN1"/>
<gene>
    <name evidence="1" type="ORF">B0O44_105361</name>
</gene>
<evidence type="ECO:0000313" key="2">
    <source>
        <dbReference type="Proteomes" id="UP000248198"/>
    </source>
</evidence>
<protein>
    <submittedName>
        <fullName evidence="1">Uncharacterized protein</fullName>
    </submittedName>
</protein>
<keyword evidence="2" id="KW-1185">Reference proteome</keyword>
<proteinExistence type="predicted"/>
<sequence>MIKFQTDQFFSTCCFKIPISYPSESPFFKIQLPSQNIGFIVKNILYKSKFNFIEIIGLLSYLYIFDLY</sequence>
<dbReference type="Proteomes" id="UP000248198">
    <property type="component" value="Unassembled WGS sequence"/>
</dbReference>
<name>A0A318UEN1_9SPHI</name>
<dbReference type="EMBL" id="QKLU01000005">
    <property type="protein sequence ID" value="PYF72986.1"/>
    <property type="molecule type" value="Genomic_DNA"/>
</dbReference>
<evidence type="ECO:0000313" key="1">
    <source>
        <dbReference type="EMBL" id="PYF72986.1"/>
    </source>
</evidence>
<reference evidence="1 2" key="1">
    <citation type="submission" date="2018-06" db="EMBL/GenBank/DDBJ databases">
        <title>Genomic Encyclopedia of Archaeal and Bacterial Type Strains, Phase II (KMG-II): from individual species to whole genera.</title>
        <authorList>
            <person name="Goeker M."/>
        </authorList>
    </citation>
    <scope>NUCLEOTIDE SEQUENCE [LARGE SCALE GENOMIC DNA]</scope>
    <source>
        <strain evidence="1 2">DSM 27372</strain>
    </source>
</reference>
<organism evidence="1 2">
    <name type="scientific">Pedobacter nutrimenti</name>
    <dbReference type="NCBI Taxonomy" id="1241337"/>
    <lineage>
        <taxon>Bacteria</taxon>
        <taxon>Pseudomonadati</taxon>
        <taxon>Bacteroidota</taxon>
        <taxon>Sphingobacteriia</taxon>
        <taxon>Sphingobacteriales</taxon>
        <taxon>Sphingobacteriaceae</taxon>
        <taxon>Pedobacter</taxon>
    </lineage>
</organism>
<accession>A0A318UEN1</accession>